<evidence type="ECO:0000313" key="4">
    <source>
        <dbReference type="WBParaSite" id="jg6675"/>
    </source>
</evidence>
<feature type="transmembrane region" description="Helical" evidence="1">
    <location>
        <begin position="120"/>
        <end position="139"/>
    </location>
</feature>
<feature type="signal peptide" evidence="2">
    <location>
        <begin position="1"/>
        <end position="25"/>
    </location>
</feature>
<keyword evidence="1" id="KW-1133">Transmembrane helix</keyword>
<proteinExistence type="predicted"/>
<evidence type="ECO:0000256" key="1">
    <source>
        <dbReference type="SAM" id="Phobius"/>
    </source>
</evidence>
<dbReference type="AlphaFoldDB" id="A0A915EJV8"/>
<dbReference type="WBParaSite" id="jg6675">
    <property type="protein sequence ID" value="jg6675"/>
    <property type="gene ID" value="jg6675"/>
</dbReference>
<keyword evidence="3" id="KW-1185">Reference proteome</keyword>
<keyword evidence="1" id="KW-0812">Transmembrane</keyword>
<name>A0A915EJV8_9BILA</name>
<accession>A0A915EJV8</accession>
<reference evidence="4" key="1">
    <citation type="submission" date="2022-11" db="UniProtKB">
        <authorList>
            <consortium name="WormBaseParasite"/>
        </authorList>
    </citation>
    <scope>IDENTIFICATION</scope>
</reference>
<evidence type="ECO:0000256" key="2">
    <source>
        <dbReference type="SAM" id="SignalP"/>
    </source>
</evidence>
<sequence>MRYPILSPHAVLILRLSWCIHHLLADNYYVSGTTKNGEASSANNAGKEVRLEIAAPPGSNSQHGSLRTPELCIIICLFCRSESRKRLQAFLRDLRKISVSQKRPLLIRLLMESKPPRRNAYAKGALVIAIYVSFIYFLLQVAKSYAMLEKYDRYSSPKK</sequence>
<evidence type="ECO:0000313" key="3">
    <source>
        <dbReference type="Proteomes" id="UP000887574"/>
    </source>
</evidence>
<keyword evidence="2" id="KW-0732">Signal</keyword>
<dbReference type="Proteomes" id="UP000887574">
    <property type="component" value="Unplaced"/>
</dbReference>
<organism evidence="3 4">
    <name type="scientific">Ditylenchus dipsaci</name>
    <dbReference type="NCBI Taxonomy" id="166011"/>
    <lineage>
        <taxon>Eukaryota</taxon>
        <taxon>Metazoa</taxon>
        <taxon>Ecdysozoa</taxon>
        <taxon>Nematoda</taxon>
        <taxon>Chromadorea</taxon>
        <taxon>Rhabditida</taxon>
        <taxon>Tylenchina</taxon>
        <taxon>Tylenchomorpha</taxon>
        <taxon>Sphaerularioidea</taxon>
        <taxon>Anguinidae</taxon>
        <taxon>Anguininae</taxon>
        <taxon>Ditylenchus</taxon>
    </lineage>
</organism>
<protein>
    <submittedName>
        <fullName evidence="4">Uncharacterized protein</fullName>
    </submittedName>
</protein>
<feature type="chain" id="PRO_5037321337" evidence="2">
    <location>
        <begin position="26"/>
        <end position="159"/>
    </location>
</feature>
<keyword evidence="1" id="KW-0472">Membrane</keyword>